<feature type="compositionally biased region" description="Acidic residues" evidence="1">
    <location>
        <begin position="128"/>
        <end position="138"/>
    </location>
</feature>
<dbReference type="AlphaFoldDB" id="A0A8X7NM70"/>
<gene>
    <name evidence="3" type="ORF">FOB60_003289</name>
</gene>
<organism evidence="3 4">
    <name type="scientific">Candida parapsilosis</name>
    <name type="common">Yeast</name>
    <dbReference type="NCBI Taxonomy" id="5480"/>
    <lineage>
        <taxon>Eukaryota</taxon>
        <taxon>Fungi</taxon>
        <taxon>Dikarya</taxon>
        <taxon>Ascomycota</taxon>
        <taxon>Saccharomycotina</taxon>
        <taxon>Pichiomycetes</taxon>
        <taxon>Debaryomycetaceae</taxon>
        <taxon>Candida/Lodderomyces clade</taxon>
        <taxon>Candida</taxon>
    </lineage>
</organism>
<evidence type="ECO:0000313" key="3">
    <source>
        <dbReference type="EMBL" id="KAF6053033.1"/>
    </source>
</evidence>
<sequence>MKLKTSIPLLLGSAGLISAEIDTTVTETVTVTKTLYTPEESLSMAEEAAKAASIASVLSVESSASVAAVQSAADAYYNSIALASIGLLAQETASLENKGYNATNDVTTHYVTVTFKPKSKVTTSASKEDEEPTLDVDTAEAQSDASSSDAVTIPAEETSKGAGFTILNKQYTGGVAGLCALLAALL</sequence>
<evidence type="ECO:0000256" key="1">
    <source>
        <dbReference type="SAM" id="MobiDB-lite"/>
    </source>
</evidence>
<dbReference type="OrthoDB" id="4026329at2759"/>
<protein>
    <submittedName>
        <fullName evidence="3">Uncharacterized protein</fullName>
    </submittedName>
</protein>
<keyword evidence="2" id="KW-0732">Signal</keyword>
<evidence type="ECO:0000256" key="2">
    <source>
        <dbReference type="SAM" id="SignalP"/>
    </source>
</evidence>
<feature type="region of interest" description="Disordered" evidence="1">
    <location>
        <begin position="121"/>
        <end position="152"/>
    </location>
</feature>
<name>A0A8X7NM70_CANPA</name>
<reference evidence="3" key="1">
    <citation type="submission" date="2020-03" db="EMBL/GenBank/DDBJ databases">
        <title>FDA dAtabase for Regulatory Grade micrObial Sequences (FDA-ARGOS): Supporting development and validation of Infectious Disease Dx tests.</title>
        <authorList>
            <person name="Campos J."/>
            <person name="Goldberg B."/>
            <person name="Tallon L."/>
            <person name="Sadzewicz L."/>
            <person name="Vavikolanu K."/>
            <person name="Mehta A."/>
            <person name="Aluvathingal J."/>
            <person name="Nadendla S."/>
            <person name="Nandy P."/>
            <person name="Geyer C."/>
            <person name="Yan Y."/>
            <person name="Sichtig H."/>
        </authorList>
    </citation>
    <scope>NUCLEOTIDE SEQUENCE [LARGE SCALE GENOMIC DNA]</scope>
    <source>
        <strain evidence="3">FDAARGOS_652</strain>
    </source>
</reference>
<feature type="signal peptide" evidence="2">
    <location>
        <begin position="1"/>
        <end position="19"/>
    </location>
</feature>
<accession>A0A8X7NM70</accession>
<feature type="chain" id="PRO_5044694571" evidence="2">
    <location>
        <begin position="20"/>
        <end position="186"/>
    </location>
</feature>
<dbReference type="EMBL" id="JABWAB010000004">
    <property type="protein sequence ID" value="KAF6053033.1"/>
    <property type="molecule type" value="Genomic_DNA"/>
</dbReference>
<feature type="compositionally biased region" description="Low complexity" evidence="1">
    <location>
        <begin position="139"/>
        <end position="150"/>
    </location>
</feature>
<proteinExistence type="predicted"/>
<comment type="caution">
    <text evidence="3">The sequence shown here is derived from an EMBL/GenBank/DDBJ whole genome shotgun (WGS) entry which is preliminary data.</text>
</comment>
<evidence type="ECO:0000313" key="4">
    <source>
        <dbReference type="Proteomes" id="UP000590412"/>
    </source>
</evidence>
<dbReference type="Proteomes" id="UP000590412">
    <property type="component" value="Unassembled WGS sequence"/>
</dbReference>